<gene>
    <name evidence="1" type="ORF">H9724_02630</name>
</gene>
<dbReference type="Proteomes" id="UP000824105">
    <property type="component" value="Unassembled WGS sequence"/>
</dbReference>
<dbReference type="Gene3D" id="3.40.50.300">
    <property type="entry name" value="P-loop containing nucleotide triphosphate hydrolases"/>
    <property type="match status" value="1"/>
</dbReference>
<organism evidence="1 2">
    <name type="scientific">Candidatus Gemmiger avistercoris</name>
    <dbReference type="NCBI Taxonomy" id="2838606"/>
    <lineage>
        <taxon>Bacteria</taxon>
        <taxon>Bacillati</taxon>
        <taxon>Bacillota</taxon>
        <taxon>Clostridia</taxon>
        <taxon>Eubacteriales</taxon>
        <taxon>Gemmiger</taxon>
    </lineage>
</organism>
<proteinExistence type="predicted"/>
<evidence type="ECO:0000313" key="2">
    <source>
        <dbReference type="Proteomes" id="UP000824105"/>
    </source>
</evidence>
<dbReference type="EMBL" id="DXBF01000021">
    <property type="protein sequence ID" value="HIZ61649.1"/>
    <property type="molecule type" value="Genomic_DNA"/>
</dbReference>
<comment type="caution">
    <text evidence="1">The sequence shown here is derived from an EMBL/GenBank/DDBJ whole genome shotgun (WGS) entry which is preliminary data.</text>
</comment>
<evidence type="ECO:0000313" key="1">
    <source>
        <dbReference type="EMBL" id="HIZ61649.1"/>
    </source>
</evidence>
<protein>
    <recommendedName>
        <fullName evidence="3">DNA polymerase III subunit delta</fullName>
    </recommendedName>
</protein>
<dbReference type="InterPro" id="IPR050238">
    <property type="entry name" value="DNA_Rep/Repair_Clamp_Loader"/>
</dbReference>
<sequence length="306" mass="31979">MMLDRLAGNEALKAELGAALRTGRLPHAVLLVGEPGCGAGFAARCLAADYLYPQGGPHAEAVLQGEDTECLTLRGEGASGQIPVKRVREMREAIQHSALSTDAAGRVLFIYGAQDLNGSSANAMLKIIEEPPAGVLFLLTASSAAGVLPTIRSRCAAYTVAPVPAAACTALLRSRGLPEAQAAELAFLYAGHIGNALRAFTDAAARSALAQARTLCGYAAQNDTYRALALLTKYERDREGMLALLWQLDQVCSAVLRRPDYGARACGGLTPDRAAVILRAGAECRRTLAANGNLRLAAAILAARIA</sequence>
<dbReference type="AlphaFoldDB" id="A0A9D2FIE9"/>
<reference evidence="1" key="2">
    <citation type="submission" date="2021-04" db="EMBL/GenBank/DDBJ databases">
        <authorList>
            <person name="Gilroy R."/>
        </authorList>
    </citation>
    <scope>NUCLEOTIDE SEQUENCE</scope>
    <source>
        <strain evidence="1">CHK188-11489</strain>
    </source>
</reference>
<dbReference type="SUPFAM" id="SSF52540">
    <property type="entry name" value="P-loop containing nucleoside triphosphate hydrolases"/>
    <property type="match status" value="1"/>
</dbReference>
<name>A0A9D2FIE9_9FIRM</name>
<evidence type="ECO:0008006" key="3">
    <source>
        <dbReference type="Google" id="ProtNLM"/>
    </source>
</evidence>
<accession>A0A9D2FIE9</accession>
<dbReference type="GO" id="GO:0006261">
    <property type="term" value="P:DNA-templated DNA replication"/>
    <property type="evidence" value="ECO:0007669"/>
    <property type="project" value="TreeGrafter"/>
</dbReference>
<dbReference type="InterPro" id="IPR027417">
    <property type="entry name" value="P-loop_NTPase"/>
</dbReference>
<dbReference type="PANTHER" id="PTHR11669">
    <property type="entry name" value="REPLICATION FACTOR C / DNA POLYMERASE III GAMMA-TAU SUBUNIT"/>
    <property type="match status" value="1"/>
</dbReference>
<dbReference type="Pfam" id="PF13177">
    <property type="entry name" value="DNA_pol3_delta2"/>
    <property type="match status" value="1"/>
</dbReference>
<dbReference type="PANTHER" id="PTHR11669:SF8">
    <property type="entry name" value="DNA POLYMERASE III SUBUNIT DELTA"/>
    <property type="match status" value="1"/>
</dbReference>
<reference evidence="1" key="1">
    <citation type="journal article" date="2021" name="PeerJ">
        <title>Extensive microbial diversity within the chicken gut microbiome revealed by metagenomics and culture.</title>
        <authorList>
            <person name="Gilroy R."/>
            <person name="Ravi A."/>
            <person name="Getino M."/>
            <person name="Pursley I."/>
            <person name="Horton D.L."/>
            <person name="Alikhan N.F."/>
            <person name="Baker D."/>
            <person name="Gharbi K."/>
            <person name="Hall N."/>
            <person name="Watson M."/>
            <person name="Adriaenssens E.M."/>
            <person name="Foster-Nyarko E."/>
            <person name="Jarju S."/>
            <person name="Secka A."/>
            <person name="Antonio M."/>
            <person name="Oren A."/>
            <person name="Chaudhuri R.R."/>
            <person name="La Ragione R."/>
            <person name="Hildebrand F."/>
            <person name="Pallen M.J."/>
        </authorList>
    </citation>
    <scope>NUCLEOTIDE SEQUENCE</scope>
    <source>
        <strain evidence="1">CHK188-11489</strain>
    </source>
</reference>